<evidence type="ECO:0000259" key="3">
    <source>
        <dbReference type="Pfam" id="PF13806"/>
    </source>
</evidence>
<evidence type="ECO:0000256" key="2">
    <source>
        <dbReference type="ARBA" id="ARBA00023063"/>
    </source>
</evidence>
<dbReference type="NCBIfam" id="TIGR02378">
    <property type="entry name" value="nirD_assim_sml"/>
    <property type="match status" value="1"/>
</dbReference>
<keyword evidence="1" id="KW-0560">Oxidoreductase</keyword>
<sequence>MSSNVNWQDLCGRDDLVPGSGVAVKIGDQAAALYWPEPGKEHLYALAHRDPFSQAEVLAWGLLCEKEGDWSVAAPLYKQHFRLSDGVCLEQPDVVLSTWLVRLNGDRVEVGLG</sequence>
<feature type="domain" description="Rieske-like [2Fe-2S]" evidence="3">
    <location>
        <begin position="6"/>
        <end position="110"/>
    </location>
</feature>
<dbReference type="InterPro" id="IPR036922">
    <property type="entry name" value="Rieske_2Fe-2S_sf"/>
</dbReference>
<gene>
    <name evidence="4" type="primary">nirD</name>
    <name evidence="4" type="ORF">GCM10009104_16900</name>
</gene>
<dbReference type="PANTHER" id="PTHR40562">
    <property type="match status" value="1"/>
</dbReference>
<keyword evidence="5" id="KW-1185">Reference proteome</keyword>
<dbReference type="InterPro" id="IPR012748">
    <property type="entry name" value="Rieske-like_NirD"/>
</dbReference>
<organism evidence="4 5">
    <name type="scientific">Marinobacterium maritimum</name>
    <dbReference type="NCBI Taxonomy" id="500162"/>
    <lineage>
        <taxon>Bacteria</taxon>
        <taxon>Pseudomonadati</taxon>
        <taxon>Pseudomonadota</taxon>
        <taxon>Gammaproteobacteria</taxon>
        <taxon>Oceanospirillales</taxon>
        <taxon>Oceanospirillaceae</taxon>
        <taxon>Marinobacterium</taxon>
    </lineage>
</organism>
<evidence type="ECO:0000313" key="4">
    <source>
        <dbReference type="EMBL" id="GAA0690756.1"/>
    </source>
</evidence>
<evidence type="ECO:0000313" key="5">
    <source>
        <dbReference type="Proteomes" id="UP001499915"/>
    </source>
</evidence>
<reference evidence="5" key="1">
    <citation type="journal article" date="2019" name="Int. J. Syst. Evol. Microbiol.">
        <title>The Global Catalogue of Microorganisms (GCM) 10K type strain sequencing project: providing services to taxonomists for standard genome sequencing and annotation.</title>
        <authorList>
            <consortium name="The Broad Institute Genomics Platform"/>
            <consortium name="The Broad Institute Genome Sequencing Center for Infectious Disease"/>
            <person name="Wu L."/>
            <person name="Ma J."/>
        </authorList>
    </citation>
    <scope>NUCLEOTIDE SEQUENCE [LARGE SCALE GENOMIC DNA]</scope>
    <source>
        <strain evidence="5">JCM 15134</strain>
    </source>
</reference>
<accession>A0ABP3T8G4</accession>
<protein>
    <submittedName>
        <fullName evidence="4">Nitrite reductase small subunit NirD</fullName>
    </submittedName>
</protein>
<dbReference type="SUPFAM" id="SSF50022">
    <property type="entry name" value="ISP domain"/>
    <property type="match status" value="1"/>
</dbReference>
<keyword evidence="2" id="KW-0534">Nitrate assimilation</keyword>
<dbReference type="PANTHER" id="PTHR40562:SF1">
    <property type="entry name" value="NITRITE REDUCTASE (NADH) SMALL SUBUNIT"/>
    <property type="match status" value="1"/>
</dbReference>
<dbReference type="InterPro" id="IPR017881">
    <property type="entry name" value="NirD"/>
</dbReference>
<dbReference type="Pfam" id="PF13806">
    <property type="entry name" value="Rieske_2"/>
    <property type="match status" value="1"/>
</dbReference>
<comment type="caution">
    <text evidence="4">The sequence shown here is derived from an EMBL/GenBank/DDBJ whole genome shotgun (WGS) entry which is preliminary data.</text>
</comment>
<dbReference type="RefSeq" id="WP_343804861.1">
    <property type="nucleotide sequence ID" value="NZ_BAAAET010000002.1"/>
</dbReference>
<dbReference type="EMBL" id="BAAAET010000002">
    <property type="protein sequence ID" value="GAA0690756.1"/>
    <property type="molecule type" value="Genomic_DNA"/>
</dbReference>
<dbReference type="Gene3D" id="2.102.10.10">
    <property type="entry name" value="Rieske [2Fe-2S] iron-sulphur domain"/>
    <property type="match status" value="1"/>
</dbReference>
<dbReference type="PROSITE" id="PS51300">
    <property type="entry name" value="NIRD"/>
    <property type="match status" value="1"/>
</dbReference>
<dbReference type="Proteomes" id="UP001499915">
    <property type="component" value="Unassembled WGS sequence"/>
</dbReference>
<name>A0ABP3T8G4_9GAMM</name>
<evidence type="ECO:0000256" key="1">
    <source>
        <dbReference type="ARBA" id="ARBA00023002"/>
    </source>
</evidence>
<proteinExistence type="predicted"/>